<evidence type="ECO:0000256" key="1">
    <source>
        <dbReference type="SAM" id="MobiDB-lite"/>
    </source>
</evidence>
<evidence type="ECO:0000313" key="2">
    <source>
        <dbReference type="EMBL" id="MBN0046979.1"/>
    </source>
</evidence>
<keyword evidence="3" id="KW-1185">Reference proteome</keyword>
<feature type="region of interest" description="Disordered" evidence="1">
    <location>
        <begin position="41"/>
        <end position="66"/>
    </location>
</feature>
<sequence>MTSFLVPLAAAALIVAAGTAVLVRRDRRYMAASPKTLRAEAAAARDVPVPRRRGRPRRYRLRRARQ</sequence>
<feature type="compositionally biased region" description="Basic residues" evidence="1">
    <location>
        <begin position="50"/>
        <end position="66"/>
    </location>
</feature>
<dbReference type="EMBL" id="JAFFZS010000020">
    <property type="protein sequence ID" value="MBN0046979.1"/>
    <property type="molecule type" value="Genomic_DNA"/>
</dbReference>
<dbReference type="Proteomes" id="UP000788262">
    <property type="component" value="Unassembled WGS sequence"/>
</dbReference>
<name>A0ABS2VV90_STRAS</name>
<organism evidence="2 3">
    <name type="scientific">Streptomyces actuosus</name>
    <dbReference type="NCBI Taxonomy" id="1885"/>
    <lineage>
        <taxon>Bacteria</taxon>
        <taxon>Bacillati</taxon>
        <taxon>Actinomycetota</taxon>
        <taxon>Actinomycetes</taxon>
        <taxon>Kitasatosporales</taxon>
        <taxon>Streptomycetaceae</taxon>
        <taxon>Streptomyces</taxon>
    </lineage>
</organism>
<accession>A0ABS2VV90</accession>
<evidence type="ECO:0000313" key="3">
    <source>
        <dbReference type="Proteomes" id="UP000788262"/>
    </source>
</evidence>
<reference evidence="2 3" key="1">
    <citation type="submission" date="2021-02" db="EMBL/GenBank/DDBJ databases">
        <title>Whole genome sequencing of Streptomyces actuosus VRA1.</title>
        <authorList>
            <person name="Sen G."/>
            <person name="Sen A."/>
        </authorList>
    </citation>
    <scope>NUCLEOTIDE SEQUENCE [LARGE SCALE GENOMIC DNA]</scope>
    <source>
        <strain evidence="2 3">VRA1</strain>
    </source>
</reference>
<comment type="caution">
    <text evidence="2">The sequence shown here is derived from an EMBL/GenBank/DDBJ whole genome shotgun (WGS) entry which is preliminary data.</text>
</comment>
<dbReference type="RefSeq" id="WP_205385166.1">
    <property type="nucleotide sequence ID" value="NZ_JAFFZS010000020.1"/>
</dbReference>
<protein>
    <submittedName>
        <fullName evidence="2">Uncharacterized protein</fullName>
    </submittedName>
</protein>
<gene>
    <name evidence="2" type="ORF">JS756_23250</name>
</gene>
<proteinExistence type="predicted"/>